<name>A0ACA9Y2R9_9ASCO</name>
<proteinExistence type="predicted"/>
<sequence length="427" mass="49872">MLRLGTWGRRFNSSISLVNSNDNYISVKLNGKIIQYSSIFLRDACSAPESVDKHSSQKLFTTADISKDLKVHDTKVVHNKDGDVLQVKWFQNGQNHISEYSFKFLDHYSTRESRIKGRYFEDYRIVWNNSILTRDLESINTSYDAYMNDEQTFHKMVQQLNKYGLCFVNDLPQPTEETMTEENVNHWPVSKLANKFGYIKKTFYGTLFDVKNVKEAKNIAYTNSFLPLHMDLLYYESPPGLQFLHAIQNSTLGGENIFVDSFVAAKYIREKDPRAFNALTQIPITYQYNNNNEFYYYQRPLVVEDERIDAKSKYPFIKEVNYSPPFQGPFELGITKSSGNSMTENANHSQFNDFLRGLRMFEEFINNPENQYQLKMPEKSCVIFDNRRVLHSRLEFSDSNGGDRWLMGCYVDGDSYKSKLRIASRFI</sequence>
<keyword evidence="2" id="KW-1185">Reference proteome</keyword>
<evidence type="ECO:0000313" key="2">
    <source>
        <dbReference type="Proteomes" id="UP001152531"/>
    </source>
</evidence>
<dbReference type="Proteomes" id="UP001152531">
    <property type="component" value="Unassembled WGS sequence"/>
</dbReference>
<dbReference type="EMBL" id="CALSDN010000002">
    <property type="protein sequence ID" value="CAH6719256.1"/>
    <property type="molecule type" value="Genomic_DNA"/>
</dbReference>
<accession>A0ACA9Y2R9</accession>
<gene>
    <name evidence="1" type="ORF">CLIB1444_02S04390</name>
</gene>
<protein>
    <submittedName>
        <fullName evidence="1">Probable oxidoreductase Aim17p</fullName>
    </submittedName>
</protein>
<organism evidence="1 2">
    <name type="scientific">[Candida] jaroonii</name>
    <dbReference type="NCBI Taxonomy" id="467808"/>
    <lineage>
        <taxon>Eukaryota</taxon>
        <taxon>Fungi</taxon>
        <taxon>Dikarya</taxon>
        <taxon>Ascomycota</taxon>
        <taxon>Saccharomycotina</taxon>
        <taxon>Pichiomycetes</taxon>
        <taxon>Debaryomycetaceae</taxon>
        <taxon>Yamadazyma</taxon>
    </lineage>
</organism>
<comment type="caution">
    <text evidence="1">The sequence shown here is derived from an EMBL/GenBank/DDBJ whole genome shotgun (WGS) entry which is preliminary data.</text>
</comment>
<reference evidence="1" key="1">
    <citation type="submission" date="2022-06" db="EMBL/GenBank/DDBJ databases">
        <authorList>
            <person name="Legras J.-L."/>
            <person name="Devillers H."/>
            <person name="Grondin C."/>
        </authorList>
    </citation>
    <scope>NUCLEOTIDE SEQUENCE</scope>
    <source>
        <strain evidence="1">CLIB 1444</strain>
    </source>
</reference>
<evidence type="ECO:0000313" key="1">
    <source>
        <dbReference type="EMBL" id="CAH6719256.1"/>
    </source>
</evidence>